<comment type="caution">
    <text evidence="1">The sequence shown here is derived from an EMBL/GenBank/DDBJ whole genome shotgun (WGS) entry which is preliminary data.</text>
</comment>
<organism evidence="1 2">
    <name type="scientific">Racocetra persica</name>
    <dbReference type="NCBI Taxonomy" id="160502"/>
    <lineage>
        <taxon>Eukaryota</taxon>
        <taxon>Fungi</taxon>
        <taxon>Fungi incertae sedis</taxon>
        <taxon>Mucoromycota</taxon>
        <taxon>Glomeromycotina</taxon>
        <taxon>Glomeromycetes</taxon>
        <taxon>Diversisporales</taxon>
        <taxon>Gigasporaceae</taxon>
        <taxon>Racocetra</taxon>
    </lineage>
</organism>
<keyword evidence="2" id="KW-1185">Reference proteome</keyword>
<accession>A0ACA9SJN9</accession>
<feature type="non-terminal residue" evidence="1">
    <location>
        <position position="62"/>
    </location>
</feature>
<sequence length="62" mass="7231">FAAMDKKILNLSFKNEIDNLISYLDTVEIKQIANLVKSYLKDEAKFFDEHKGCFAMIRALFK</sequence>
<dbReference type="Proteomes" id="UP000789920">
    <property type="component" value="Unassembled WGS sequence"/>
</dbReference>
<evidence type="ECO:0000313" key="2">
    <source>
        <dbReference type="Proteomes" id="UP000789920"/>
    </source>
</evidence>
<feature type="non-terminal residue" evidence="1">
    <location>
        <position position="1"/>
    </location>
</feature>
<evidence type="ECO:0000313" key="1">
    <source>
        <dbReference type="EMBL" id="CAG8840369.1"/>
    </source>
</evidence>
<protein>
    <submittedName>
        <fullName evidence="1">21359_t:CDS:1</fullName>
    </submittedName>
</protein>
<reference evidence="1" key="1">
    <citation type="submission" date="2021-06" db="EMBL/GenBank/DDBJ databases">
        <authorList>
            <person name="Kallberg Y."/>
            <person name="Tangrot J."/>
            <person name="Rosling A."/>
        </authorList>
    </citation>
    <scope>NUCLEOTIDE SEQUENCE</scope>
    <source>
        <strain evidence="1">MA461A</strain>
    </source>
</reference>
<dbReference type="EMBL" id="CAJVQC010126498">
    <property type="protein sequence ID" value="CAG8840369.1"/>
    <property type="molecule type" value="Genomic_DNA"/>
</dbReference>
<gene>
    <name evidence="1" type="ORF">RPERSI_LOCUS31407</name>
</gene>
<proteinExistence type="predicted"/>
<name>A0ACA9SJN9_9GLOM</name>